<proteinExistence type="inferred from homology"/>
<comment type="caution">
    <text evidence="4">The sequence shown here is derived from an EMBL/GenBank/DDBJ whole genome shotgun (WGS) entry which is preliminary data.</text>
</comment>
<dbReference type="GO" id="GO:0046961">
    <property type="term" value="F:proton-transporting ATPase activity, rotational mechanism"/>
    <property type="evidence" value="ECO:0007669"/>
    <property type="project" value="InterPro"/>
</dbReference>
<organism evidence="4 5">
    <name type="scientific">Candidatus Oscillibacter excrementigallinarum</name>
    <dbReference type="NCBI Taxonomy" id="2838716"/>
    <lineage>
        <taxon>Bacteria</taxon>
        <taxon>Bacillati</taxon>
        <taxon>Bacillota</taxon>
        <taxon>Clostridia</taxon>
        <taxon>Eubacteriales</taxon>
        <taxon>Oscillospiraceae</taxon>
        <taxon>Oscillibacter</taxon>
    </lineage>
</organism>
<dbReference type="Proteomes" id="UP000823824">
    <property type="component" value="Unassembled WGS sequence"/>
</dbReference>
<accession>A0A9D2LIN7</accession>
<sequence length="336" mass="36342">MARKPVIRDTDYLVISARVKALETGLLTGERMEQLLEAKTGEECSKLLQEWGYPQLDAARPDAMDAALSAVREATMADLAEGMPDRRYLELFKIKYDYHNVKALLKAEVMGVPAGSMLMDMGRVPAADLETAVKERDLEHLQETLAAAVAEARQVLETTRDPQLADMVLDRWCYQDMAALAEETGSGFLRGYVAAQVDAVNLRTAVRTLRMGKGTDFLQGALLEGGDLSSDAVGKAAAGGGPGLRELYGTTRFRAAAEAGADALGGGPLTEFEKRCDDAVGDYLAGARYVPFGEAPLVGYLAARETEYTNLRIILMGRAAGIDPAVIRTRLRASYL</sequence>
<dbReference type="InterPro" id="IPR035067">
    <property type="entry name" value="V-type_ATPase_csu/dsu"/>
</dbReference>
<dbReference type="Gene3D" id="1.10.132.50">
    <property type="entry name" value="ATP synthase (C/AC39) subunit, domain 3"/>
    <property type="match status" value="1"/>
</dbReference>
<dbReference type="PANTHER" id="PTHR38682:SF1">
    <property type="entry name" value="V-TYPE ATP SYNTHASE SUBUNIT C"/>
    <property type="match status" value="1"/>
</dbReference>
<dbReference type="InterPro" id="IPR044911">
    <property type="entry name" value="V-type_ATPase_csu/dsu_dom_3"/>
</dbReference>
<evidence type="ECO:0000313" key="5">
    <source>
        <dbReference type="Proteomes" id="UP000823824"/>
    </source>
</evidence>
<comment type="similarity">
    <text evidence="1">Belongs to the V-ATPase V0D/AC39 subunit family.</text>
</comment>
<name>A0A9D2LIN7_9FIRM</name>
<dbReference type="SUPFAM" id="SSF103486">
    <property type="entry name" value="V-type ATP synthase subunit C"/>
    <property type="match status" value="1"/>
</dbReference>
<reference evidence="4" key="1">
    <citation type="journal article" date="2021" name="PeerJ">
        <title>Extensive microbial diversity within the chicken gut microbiome revealed by metagenomics and culture.</title>
        <authorList>
            <person name="Gilroy R."/>
            <person name="Ravi A."/>
            <person name="Getino M."/>
            <person name="Pursley I."/>
            <person name="Horton D.L."/>
            <person name="Alikhan N.F."/>
            <person name="Baker D."/>
            <person name="Gharbi K."/>
            <person name="Hall N."/>
            <person name="Watson M."/>
            <person name="Adriaenssens E.M."/>
            <person name="Foster-Nyarko E."/>
            <person name="Jarju S."/>
            <person name="Secka A."/>
            <person name="Antonio M."/>
            <person name="Oren A."/>
            <person name="Chaudhuri R.R."/>
            <person name="La Ragione R."/>
            <person name="Hildebrand F."/>
            <person name="Pallen M.J."/>
        </authorList>
    </citation>
    <scope>NUCLEOTIDE SEQUENCE</scope>
    <source>
        <strain evidence="4">ChiBcec18-1249</strain>
    </source>
</reference>
<evidence type="ECO:0000256" key="2">
    <source>
        <dbReference type="ARBA" id="ARBA00022448"/>
    </source>
</evidence>
<evidence type="ECO:0000256" key="1">
    <source>
        <dbReference type="ARBA" id="ARBA00006709"/>
    </source>
</evidence>
<reference evidence="4" key="2">
    <citation type="submission" date="2021-04" db="EMBL/GenBank/DDBJ databases">
        <authorList>
            <person name="Gilroy R."/>
        </authorList>
    </citation>
    <scope>NUCLEOTIDE SEQUENCE</scope>
    <source>
        <strain evidence="4">ChiBcec18-1249</strain>
    </source>
</reference>
<dbReference type="Gene3D" id="1.20.1690.10">
    <property type="entry name" value="V-type ATP synthase subunit C domain"/>
    <property type="match status" value="2"/>
</dbReference>
<keyword evidence="3" id="KW-0406">Ion transport</keyword>
<keyword evidence="2" id="KW-0813">Transport</keyword>
<dbReference type="InterPro" id="IPR050873">
    <property type="entry name" value="V-ATPase_V0D/AC39_subunit"/>
</dbReference>
<dbReference type="AlphaFoldDB" id="A0A9D2LIN7"/>
<evidence type="ECO:0000313" key="4">
    <source>
        <dbReference type="EMBL" id="HJB13393.1"/>
    </source>
</evidence>
<dbReference type="InterPro" id="IPR036079">
    <property type="entry name" value="ATPase_csu/dsu_sf"/>
</dbReference>
<dbReference type="PANTHER" id="PTHR38682">
    <property type="entry name" value="V-TYPE ATP SYNTHASE SUBUNIT C"/>
    <property type="match status" value="1"/>
</dbReference>
<protein>
    <submittedName>
        <fullName evidence="4">V-type ATPase subunit</fullName>
    </submittedName>
</protein>
<dbReference type="Pfam" id="PF01992">
    <property type="entry name" value="vATP-synt_AC39"/>
    <property type="match status" value="1"/>
</dbReference>
<gene>
    <name evidence="4" type="ORF">H9787_06745</name>
</gene>
<dbReference type="InterPro" id="IPR002843">
    <property type="entry name" value="ATPase_V0-cplx_csu/dsu"/>
</dbReference>
<dbReference type="EMBL" id="DWZJ01000055">
    <property type="protein sequence ID" value="HJB13393.1"/>
    <property type="molecule type" value="Genomic_DNA"/>
</dbReference>
<evidence type="ECO:0000256" key="3">
    <source>
        <dbReference type="ARBA" id="ARBA00023065"/>
    </source>
</evidence>